<feature type="transmembrane region" description="Helical" evidence="2">
    <location>
        <begin position="275"/>
        <end position="292"/>
    </location>
</feature>
<organism evidence="3 4">
    <name type="scientific">Asanoa siamensis</name>
    <dbReference type="NCBI Taxonomy" id="926357"/>
    <lineage>
        <taxon>Bacteria</taxon>
        <taxon>Bacillati</taxon>
        <taxon>Actinomycetota</taxon>
        <taxon>Actinomycetes</taxon>
        <taxon>Micromonosporales</taxon>
        <taxon>Micromonosporaceae</taxon>
        <taxon>Asanoa</taxon>
    </lineage>
</organism>
<sequence length="294" mass="31129">MRFVSATPERPETSGEPDLAFDTVPLNERQRTPDVVARAQVPVPSREPAAVNGLAAAVHGASLARAGAPVETLRDATPPAQPAPGTSVGGELWVTEEVDRDTWSPARLAALARGTNRPNRHAAKRKKRARKPRRLKVALAMLIVLALTGTFFAWVSAEPIWLAVGRGDTGTATVAGCVGEGVTQRCRGSFTSADGRYTTELVRVVGVAQAQTVPGTQVRAQMVHAGSASAYLDDRLLMTLRWLLGIVLVLLCGLGIVFATGALRLEDRRARRTAALCGLAAPLLVTVGFLAATY</sequence>
<evidence type="ECO:0000313" key="4">
    <source>
        <dbReference type="Proteomes" id="UP000604117"/>
    </source>
</evidence>
<gene>
    <name evidence="3" type="ORF">Asi02nite_00750</name>
</gene>
<evidence type="ECO:0000313" key="3">
    <source>
        <dbReference type="EMBL" id="GIF70557.1"/>
    </source>
</evidence>
<reference evidence="3 4" key="1">
    <citation type="submission" date="2021-01" db="EMBL/GenBank/DDBJ databases">
        <title>Whole genome shotgun sequence of Asanoa siamensis NBRC 107932.</title>
        <authorList>
            <person name="Komaki H."/>
            <person name="Tamura T."/>
        </authorList>
    </citation>
    <scope>NUCLEOTIDE SEQUENCE [LARGE SCALE GENOMIC DNA]</scope>
    <source>
        <strain evidence="3 4">NBRC 107932</strain>
    </source>
</reference>
<comment type="caution">
    <text evidence="3">The sequence shown here is derived from an EMBL/GenBank/DDBJ whole genome shotgun (WGS) entry which is preliminary data.</text>
</comment>
<keyword evidence="2" id="KW-0812">Transmembrane</keyword>
<keyword evidence="2" id="KW-1133">Transmembrane helix</keyword>
<feature type="transmembrane region" description="Helical" evidence="2">
    <location>
        <begin position="135"/>
        <end position="155"/>
    </location>
</feature>
<keyword evidence="4" id="KW-1185">Reference proteome</keyword>
<accession>A0ABQ4CGZ1</accession>
<keyword evidence="2" id="KW-0472">Membrane</keyword>
<feature type="transmembrane region" description="Helical" evidence="2">
    <location>
        <begin position="242"/>
        <end position="263"/>
    </location>
</feature>
<dbReference type="Proteomes" id="UP000604117">
    <property type="component" value="Unassembled WGS sequence"/>
</dbReference>
<dbReference type="EMBL" id="BONE01000001">
    <property type="protein sequence ID" value="GIF70557.1"/>
    <property type="molecule type" value="Genomic_DNA"/>
</dbReference>
<evidence type="ECO:0000256" key="2">
    <source>
        <dbReference type="SAM" id="Phobius"/>
    </source>
</evidence>
<protein>
    <submittedName>
        <fullName evidence="3">Uncharacterized protein</fullName>
    </submittedName>
</protein>
<feature type="region of interest" description="Disordered" evidence="1">
    <location>
        <begin position="1"/>
        <end position="20"/>
    </location>
</feature>
<evidence type="ECO:0000256" key="1">
    <source>
        <dbReference type="SAM" id="MobiDB-lite"/>
    </source>
</evidence>
<proteinExistence type="predicted"/>
<name>A0ABQ4CGZ1_9ACTN</name>